<dbReference type="InterPro" id="IPR006143">
    <property type="entry name" value="RND_pump_MFP"/>
</dbReference>
<dbReference type="SUPFAM" id="SSF111369">
    <property type="entry name" value="HlyD-like secretion proteins"/>
    <property type="match status" value="1"/>
</dbReference>
<organism evidence="6">
    <name type="scientific">hydrothermal vent metagenome</name>
    <dbReference type="NCBI Taxonomy" id="652676"/>
    <lineage>
        <taxon>unclassified sequences</taxon>
        <taxon>metagenomes</taxon>
        <taxon>ecological metagenomes</taxon>
    </lineage>
</organism>
<evidence type="ECO:0000313" key="6">
    <source>
        <dbReference type="EMBL" id="VAX23091.1"/>
    </source>
</evidence>
<dbReference type="Pfam" id="PF25954">
    <property type="entry name" value="Beta-barrel_RND_2"/>
    <property type="match status" value="1"/>
</dbReference>
<reference evidence="6" key="1">
    <citation type="submission" date="2018-06" db="EMBL/GenBank/DDBJ databases">
        <authorList>
            <person name="Zhirakovskaya E."/>
        </authorList>
    </citation>
    <scope>NUCLEOTIDE SEQUENCE</scope>
</reference>
<dbReference type="AlphaFoldDB" id="A0A3B1C8V6"/>
<dbReference type="Gene3D" id="2.40.30.170">
    <property type="match status" value="1"/>
</dbReference>
<dbReference type="InterPro" id="IPR058792">
    <property type="entry name" value="Beta-barrel_RND_2"/>
</dbReference>
<dbReference type="FunFam" id="2.40.30.170:FF:000010">
    <property type="entry name" value="Efflux RND transporter periplasmic adaptor subunit"/>
    <property type="match status" value="1"/>
</dbReference>
<dbReference type="GO" id="GO:0015562">
    <property type="term" value="F:efflux transmembrane transporter activity"/>
    <property type="evidence" value="ECO:0007669"/>
    <property type="project" value="TreeGrafter"/>
</dbReference>
<dbReference type="PANTHER" id="PTHR30469:SF15">
    <property type="entry name" value="HLYD FAMILY OF SECRETION PROTEINS"/>
    <property type="match status" value="1"/>
</dbReference>
<dbReference type="PANTHER" id="PTHR30469">
    <property type="entry name" value="MULTIDRUG RESISTANCE PROTEIN MDTA"/>
    <property type="match status" value="1"/>
</dbReference>
<gene>
    <name evidence="6" type="ORF">MNBD_NITROSPINAE02-901</name>
</gene>
<dbReference type="EMBL" id="UOGE01000081">
    <property type="protein sequence ID" value="VAX23091.1"/>
    <property type="molecule type" value="Genomic_DNA"/>
</dbReference>
<evidence type="ECO:0000256" key="1">
    <source>
        <dbReference type="ARBA" id="ARBA00009477"/>
    </source>
</evidence>
<proteinExistence type="inferred from homology"/>
<evidence type="ECO:0000259" key="3">
    <source>
        <dbReference type="Pfam" id="PF25917"/>
    </source>
</evidence>
<evidence type="ECO:0000259" key="4">
    <source>
        <dbReference type="Pfam" id="PF25954"/>
    </source>
</evidence>
<sequence>MNILKFLTLIIFCVVVTAPQDSLAQKKTRARPPVPVELKPVIEKEISASINLIGTVRALKESVISTEVDGRVIAINKKEGDAATEGEVIVALDEAPYRIRVRAAEGNELKAIAALEKAKLAARRARKLFTKEITSEELKQNAEWDVKAAEGELVIRKAELEQARLNLARCRIKAPYDGFFAKKLTDIGYWVKNGDGLFEMVDIHMVEVQVEAPERHIKAFTIGSHVQVTLDAYPEKVFKGAIDAISPKGNIKTRAFTVKISIDNEKSEIKAGMLARAQFSTELKTKVILIPRDAVVWKSRKALVFTVDGEGKAKSRQVILGRQHGDLVEAKGGLVPGLKVIVTGNEILRDGQNVAVSVGK</sequence>
<evidence type="ECO:0000259" key="2">
    <source>
        <dbReference type="Pfam" id="PF25876"/>
    </source>
</evidence>
<dbReference type="Pfam" id="PF25876">
    <property type="entry name" value="HH_MFP_RND"/>
    <property type="match status" value="1"/>
</dbReference>
<name>A0A3B1C8V6_9ZZZZ</name>
<feature type="domain" description="YknX-like C-terminal permuted SH3-like" evidence="5">
    <location>
        <begin position="288"/>
        <end position="356"/>
    </location>
</feature>
<comment type="similarity">
    <text evidence="1">Belongs to the membrane fusion protein (MFP) (TC 8.A.1) family.</text>
</comment>
<protein>
    <submittedName>
        <fullName evidence="6">Uncharacterized protein</fullName>
    </submittedName>
</protein>
<dbReference type="InterPro" id="IPR058637">
    <property type="entry name" value="YknX-like_C"/>
</dbReference>
<dbReference type="GO" id="GO:1990281">
    <property type="term" value="C:efflux pump complex"/>
    <property type="evidence" value="ECO:0007669"/>
    <property type="project" value="TreeGrafter"/>
</dbReference>
<dbReference type="Pfam" id="PF25917">
    <property type="entry name" value="BSH_RND"/>
    <property type="match status" value="1"/>
</dbReference>
<accession>A0A3B1C8V6</accession>
<dbReference type="InterPro" id="IPR058624">
    <property type="entry name" value="MdtA-like_HH"/>
</dbReference>
<evidence type="ECO:0000259" key="5">
    <source>
        <dbReference type="Pfam" id="PF25989"/>
    </source>
</evidence>
<dbReference type="NCBIfam" id="TIGR01730">
    <property type="entry name" value="RND_mfp"/>
    <property type="match status" value="1"/>
</dbReference>
<feature type="domain" description="Multidrug resistance protein MdtA-like alpha-helical hairpin" evidence="2">
    <location>
        <begin position="103"/>
        <end position="168"/>
    </location>
</feature>
<dbReference type="Gene3D" id="2.40.50.100">
    <property type="match status" value="1"/>
</dbReference>
<dbReference type="Gene3D" id="1.10.287.470">
    <property type="entry name" value="Helix hairpin bin"/>
    <property type="match status" value="1"/>
</dbReference>
<dbReference type="InterPro" id="IPR058625">
    <property type="entry name" value="MdtA-like_BSH"/>
</dbReference>
<feature type="domain" description="CusB-like beta-barrel" evidence="4">
    <location>
        <begin position="208"/>
        <end position="282"/>
    </location>
</feature>
<dbReference type="Gene3D" id="2.40.420.20">
    <property type="match status" value="1"/>
</dbReference>
<feature type="domain" description="Multidrug resistance protein MdtA-like barrel-sandwich hybrid" evidence="3">
    <location>
        <begin position="64"/>
        <end position="199"/>
    </location>
</feature>
<dbReference type="Pfam" id="PF25989">
    <property type="entry name" value="YknX_C"/>
    <property type="match status" value="1"/>
</dbReference>